<evidence type="ECO:0000313" key="1">
    <source>
        <dbReference type="EMBL" id="PKZ28622.1"/>
    </source>
</evidence>
<name>A0A2I1N8C3_9BACT</name>
<sequence>MFYAIIAAITAVVLVAAYLMMPTPTMDNASSAGLDDFNYPTNSNGRVVPEVFGTCHVRGNVIWYGDLRSSEIRS</sequence>
<accession>A0A2I1N8C3</accession>
<comment type="caution">
    <text evidence="1">The sequence shown here is derived from an EMBL/GenBank/DDBJ whole genome shotgun (WGS) entry which is preliminary data.</text>
</comment>
<dbReference type="Proteomes" id="UP000234639">
    <property type="component" value="Unassembled WGS sequence"/>
</dbReference>
<organism evidence="1 2">
    <name type="scientific">Campylobacter ureolyticus</name>
    <dbReference type="NCBI Taxonomy" id="827"/>
    <lineage>
        <taxon>Bacteria</taxon>
        <taxon>Pseudomonadati</taxon>
        <taxon>Campylobacterota</taxon>
        <taxon>Epsilonproteobacteria</taxon>
        <taxon>Campylobacterales</taxon>
        <taxon>Campylobacteraceae</taxon>
        <taxon>Campylobacter</taxon>
    </lineage>
</organism>
<proteinExistence type="predicted"/>
<gene>
    <name evidence="1" type="ORF">CYJ41_08125</name>
</gene>
<dbReference type="RefSeq" id="WP_101637724.1">
    <property type="nucleotide sequence ID" value="NZ_JAPXGL010000002.1"/>
</dbReference>
<dbReference type="AlphaFoldDB" id="A0A2I1N8C3"/>
<evidence type="ECO:0000313" key="2">
    <source>
        <dbReference type="Proteomes" id="UP000234639"/>
    </source>
</evidence>
<dbReference type="EMBL" id="PKHU01000016">
    <property type="protein sequence ID" value="PKZ28622.1"/>
    <property type="molecule type" value="Genomic_DNA"/>
</dbReference>
<protein>
    <submittedName>
        <fullName evidence="1">Uncharacterized protein</fullName>
    </submittedName>
</protein>
<reference evidence="1 2" key="1">
    <citation type="submission" date="2017-12" db="EMBL/GenBank/DDBJ databases">
        <title>Phylogenetic diversity of female urinary microbiome.</title>
        <authorList>
            <person name="Thomas-White K."/>
            <person name="Wolfe A.J."/>
        </authorList>
    </citation>
    <scope>NUCLEOTIDE SEQUENCE [LARGE SCALE GENOMIC DNA]</scope>
    <source>
        <strain evidence="1 2">UMB0112</strain>
    </source>
</reference>